<dbReference type="Proteomes" id="UP000035680">
    <property type="component" value="Unassembled WGS sequence"/>
</dbReference>
<dbReference type="PANTHER" id="PTHR33748">
    <property type="entry name" value="PROTEIN CBG04600"/>
    <property type="match status" value="1"/>
</dbReference>
<dbReference type="AlphaFoldDB" id="A0A0K0FM96"/>
<proteinExistence type="predicted"/>
<keyword evidence="1" id="KW-1133">Transmembrane helix</keyword>
<keyword evidence="3" id="KW-1185">Reference proteome</keyword>
<dbReference type="Gene3D" id="3.10.310.50">
    <property type="match status" value="1"/>
</dbReference>
<dbReference type="WBParaSite" id="SVE_1012300.1">
    <property type="protein sequence ID" value="SVE_1012300.1"/>
    <property type="gene ID" value="SVE_1012300"/>
</dbReference>
<protein>
    <submittedName>
        <fullName evidence="4">TPM domain-containing protein</fullName>
    </submittedName>
</protein>
<dbReference type="GO" id="GO:0005892">
    <property type="term" value="C:acetylcholine-gated channel complex"/>
    <property type="evidence" value="ECO:0007669"/>
    <property type="project" value="InterPro"/>
</dbReference>
<dbReference type="InterPro" id="IPR033438">
    <property type="entry name" value="MOLO1"/>
</dbReference>
<evidence type="ECO:0000313" key="3">
    <source>
        <dbReference type="Proteomes" id="UP000035680"/>
    </source>
</evidence>
<evidence type="ECO:0000256" key="2">
    <source>
        <dbReference type="SAM" id="SignalP"/>
    </source>
</evidence>
<dbReference type="PANTHER" id="PTHR33748:SF5">
    <property type="entry name" value="GROUND-LIKE DOMAIN-CONTAINING PROTEIN"/>
    <property type="match status" value="1"/>
</dbReference>
<feature type="chain" id="PRO_5005329860" evidence="2">
    <location>
        <begin position="18"/>
        <end position="290"/>
    </location>
</feature>
<keyword evidence="1" id="KW-0472">Membrane</keyword>
<name>A0A0K0FM96_STRVS</name>
<evidence type="ECO:0000256" key="1">
    <source>
        <dbReference type="SAM" id="Phobius"/>
    </source>
</evidence>
<dbReference type="Pfam" id="PF17175">
    <property type="entry name" value="MOLO1"/>
    <property type="match status" value="1"/>
</dbReference>
<reference evidence="4" key="2">
    <citation type="submission" date="2015-08" db="UniProtKB">
        <authorList>
            <consortium name="WormBaseParasite"/>
        </authorList>
    </citation>
    <scope>IDENTIFICATION</scope>
</reference>
<feature type="signal peptide" evidence="2">
    <location>
        <begin position="1"/>
        <end position="17"/>
    </location>
</feature>
<organism evidence="3 4">
    <name type="scientific">Strongyloides venezuelensis</name>
    <name type="common">Threadworm</name>
    <dbReference type="NCBI Taxonomy" id="75913"/>
    <lineage>
        <taxon>Eukaryota</taxon>
        <taxon>Metazoa</taxon>
        <taxon>Ecdysozoa</taxon>
        <taxon>Nematoda</taxon>
        <taxon>Chromadorea</taxon>
        <taxon>Rhabditida</taxon>
        <taxon>Tylenchina</taxon>
        <taxon>Panagrolaimomorpha</taxon>
        <taxon>Strongyloidoidea</taxon>
        <taxon>Strongyloididae</taxon>
        <taxon>Strongyloides</taxon>
    </lineage>
</organism>
<evidence type="ECO:0000313" key="4">
    <source>
        <dbReference type="WBParaSite" id="SVE_1012300.1"/>
    </source>
</evidence>
<accession>A0A0K0FM96</accession>
<reference evidence="3" key="1">
    <citation type="submission" date="2014-07" db="EMBL/GenBank/DDBJ databases">
        <authorList>
            <person name="Martin A.A"/>
            <person name="De Silva N."/>
        </authorList>
    </citation>
    <scope>NUCLEOTIDE SEQUENCE</scope>
</reference>
<feature type="transmembrane region" description="Helical" evidence="1">
    <location>
        <begin position="226"/>
        <end position="251"/>
    </location>
</feature>
<sequence>MLILLLLLISFSIYGNLENIDNTYISWTPEAYPDSRIDLISCHVSVPSFICDANKSLNDYENQKGPEYLQSMIEKIRRTTHCPCDHSQFGGRGCGHTSLGFTVSIAVFSKLYRNSEFRNDDDKKYAMSVFAETLRLRQKRGECDEDILIALAVDDGVVWTSLGSVAHRIINSELINDVSDIADTYFQKSKYTEGLAFMVDTYGKLLRNEEVSIEKCDDCVFGIFPLWSVIVIIVGIVIIIIVAIIIVIVVCKKRSTDRHDSYTLGMKVGSDTIKTKRILRRETQRDERKI</sequence>
<keyword evidence="2" id="KW-0732">Signal</keyword>
<keyword evidence="1" id="KW-0812">Transmembrane</keyword>